<comment type="caution">
    <text evidence="2">The sequence shown here is derived from an EMBL/GenBank/DDBJ whole genome shotgun (WGS) entry which is preliminary data.</text>
</comment>
<gene>
    <name evidence="2" type="ORF">RF007C_02170</name>
</gene>
<dbReference type="PATRIC" id="fig|1341157.4.peg.582"/>
<feature type="transmembrane region" description="Helical" evidence="1">
    <location>
        <begin position="189"/>
        <end position="210"/>
    </location>
</feature>
<accession>W7ULQ6</accession>
<dbReference type="Proteomes" id="UP000019365">
    <property type="component" value="Unassembled WGS sequence"/>
</dbReference>
<feature type="transmembrane region" description="Helical" evidence="1">
    <location>
        <begin position="107"/>
        <end position="131"/>
    </location>
</feature>
<keyword evidence="1" id="KW-0472">Membrane</keyword>
<feature type="transmembrane region" description="Helical" evidence="1">
    <location>
        <begin position="12"/>
        <end position="30"/>
    </location>
</feature>
<sequence length="286" mass="32476">MTVQKRSRIFEIIIAILMIRPSLLIIQELYSCQNAETVEAALKLAFPSFFATVALAIVIITRKYDQTWSKLLVISSLAANFCTDNNLRYVKNLSFYISASIRDVSVLYNFLFGTLLFVLGITAGIVLVLTMFGKIKWKKWNSLLIYAYVMTGIMVTGALILKFHNIYYVELVLMTCLIYELQEKSDLKAVAGWVGTLTAAISDIFFDFYFNYYINKVQSSSDGGFLDYLNYSNSAAKYESIRSLIFAAAIILMPLILFERKEKLERIVTPADVDDDEENDNGDDND</sequence>
<dbReference type="AlphaFoldDB" id="W7ULQ6"/>
<dbReference type="OrthoDB" id="1826751at2"/>
<proteinExistence type="predicted"/>
<organism evidence="2 3">
    <name type="scientific">Ruminococcus flavefaciens 007c</name>
    <dbReference type="NCBI Taxonomy" id="1341157"/>
    <lineage>
        <taxon>Bacteria</taxon>
        <taxon>Bacillati</taxon>
        <taxon>Bacillota</taxon>
        <taxon>Clostridia</taxon>
        <taxon>Eubacteriales</taxon>
        <taxon>Oscillospiraceae</taxon>
        <taxon>Ruminococcus</taxon>
    </lineage>
</organism>
<evidence type="ECO:0000313" key="2">
    <source>
        <dbReference type="EMBL" id="EWM54703.1"/>
    </source>
</evidence>
<reference evidence="2 3" key="1">
    <citation type="journal article" date="2014" name="PLoS ONE">
        <title>Rumen cellulosomics: divergent fiber-degrading strategies revealed by comparative genome-wide analysis of six ruminococcal strains.</title>
        <authorList>
            <person name="Dassa B."/>
            <person name="Borovok I."/>
            <person name="Ruimy-Israeli V."/>
            <person name="Lamed R."/>
            <person name="Flint H.J."/>
            <person name="Duncan S.H."/>
            <person name="Henrissat B."/>
            <person name="Coutinho P."/>
            <person name="Morrison M."/>
            <person name="Mosoni P."/>
            <person name="Yeoman C.J."/>
            <person name="White B.A."/>
            <person name="Bayer E.A."/>
        </authorList>
    </citation>
    <scope>NUCLEOTIDE SEQUENCE [LARGE SCALE GENOMIC DNA]</scope>
    <source>
        <strain evidence="2 3">007c</strain>
    </source>
</reference>
<protein>
    <submittedName>
        <fullName evidence="2">Uncharacterized protein</fullName>
    </submittedName>
</protein>
<feature type="transmembrane region" description="Helical" evidence="1">
    <location>
        <begin position="42"/>
        <end position="61"/>
    </location>
</feature>
<dbReference type="EMBL" id="ATAX01000009">
    <property type="protein sequence ID" value="EWM54703.1"/>
    <property type="molecule type" value="Genomic_DNA"/>
</dbReference>
<name>W7ULQ6_RUMFL</name>
<keyword evidence="1" id="KW-0812">Transmembrane</keyword>
<evidence type="ECO:0000256" key="1">
    <source>
        <dbReference type="SAM" id="Phobius"/>
    </source>
</evidence>
<feature type="transmembrane region" description="Helical" evidence="1">
    <location>
        <begin position="240"/>
        <end position="258"/>
    </location>
</feature>
<evidence type="ECO:0000313" key="3">
    <source>
        <dbReference type="Proteomes" id="UP000019365"/>
    </source>
</evidence>
<keyword evidence="3" id="KW-1185">Reference proteome</keyword>
<dbReference type="RefSeq" id="WP_037297081.1">
    <property type="nucleotide sequence ID" value="NZ_ATAX01000009.1"/>
</dbReference>
<feature type="transmembrane region" description="Helical" evidence="1">
    <location>
        <begin position="143"/>
        <end position="160"/>
    </location>
</feature>
<keyword evidence="1" id="KW-1133">Transmembrane helix</keyword>